<accession>V4A3I1</accession>
<evidence type="ECO:0000313" key="2">
    <source>
        <dbReference type="EMBL" id="ESO89500.1"/>
    </source>
</evidence>
<dbReference type="EMBL" id="KB202591">
    <property type="protein sequence ID" value="ESO89500.1"/>
    <property type="molecule type" value="Genomic_DNA"/>
</dbReference>
<dbReference type="CTD" id="20239916"/>
<keyword evidence="1" id="KW-0472">Membrane</keyword>
<gene>
    <name evidence="2" type="ORF">LOTGIDRAFT_165094</name>
</gene>
<reference evidence="2 3" key="1">
    <citation type="journal article" date="2013" name="Nature">
        <title>Insights into bilaterian evolution from three spiralian genomes.</title>
        <authorList>
            <person name="Simakov O."/>
            <person name="Marletaz F."/>
            <person name="Cho S.J."/>
            <person name="Edsinger-Gonzales E."/>
            <person name="Havlak P."/>
            <person name="Hellsten U."/>
            <person name="Kuo D.H."/>
            <person name="Larsson T."/>
            <person name="Lv J."/>
            <person name="Arendt D."/>
            <person name="Savage R."/>
            <person name="Osoegawa K."/>
            <person name="de Jong P."/>
            <person name="Grimwood J."/>
            <person name="Chapman J.A."/>
            <person name="Shapiro H."/>
            <person name="Aerts A."/>
            <person name="Otillar R.P."/>
            <person name="Terry A.Y."/>
            <person name="Boore J.L."/>
            <person name="Grigoriev I.V."/>
            <person name="Lindberg D.R."/>
            <person name="Seaver E.C."/>
            <person name="Weisblat D.A."/>
            <person name="Putnam N.H."/>
            <person name="Rokhsar D.S."/>
        </authorList>
    </citation>
    <scope>NUCLEOTIDE SEQUENCE [LARGE SCALE GENOMIC DNA]</scope>
</reference>
<keyword evidence="1" id="KW-0812">Transmembrane</keyword>
<keyword evidence="3" id="KW-1185">Reference proteome</keyword>
<dbReference type="Proteomes" id="UP000030746">
    <property type="component" value="Unassembled WGS sequence"/>
</dbReference>
<dbReference type="RefSeq" id="XP_009059859.1">
    <property type="nucleotide sequence ID" value="XM_009061611.1"/>
</dbReference>
<dbReference type="KEGG" id="lgi:LOTGIDRAFT_165094"/>
<proteinExistence type="predicted"/>
<sequence>MTRWFTFSGNERDKRAPPQIEVACTIYTLAKSCTEMLKDCGPLCATVETSCARLSKMSKVAAIACDDKDSMTESMEFFKDSEVAKANGIKDTEKFWEEVEKDPLKVVQEVVAKIIANGGLQMSPDQFLGSFDTGIGGASTSLTNNALGNAVNKEALDTAGKVIDGSLTGEDLVDSGKAIGEGIGQGAKDLANDAKNTFDELTDVDLNNIDDKLENVGNKALDTAKGLVDDAKNALNSFGDLFINLGTNLRQSYLLLPLCIFICVYCMINSNIIYK</sequence>
<name>V4A3I1_LOTGI</name>
<keyword evidence="1" id="KW-1133">Transmembrane helix</keyword>
<evidence type="ECO:0000256" key="1">
    <source>
        <dbReference type="SAM" id="Phobius"/>
    </source>
</evidence>
<protein>
    <submittedName>
        <fullName evidence="2">Uncharacterized protein</fullName>
    </submittedName>
</protein>
<feature type="transmembrane region" description="Helical" evidence="1">
    <location>
        <begin position="253"/>
        <end position="274"/>
    </location>
</feature>
<organism evidence="2 3">
    <name type="scientific">Lottia gigantea</name>
    <name type="common">Giant owl limpet</name>
    <dbReference type="NCBI Taxonomy" id="225164"/>
    <lineage>
        <taxon>Eukaryota</taxon>
        <taxon>Metazoa</taxon>
        <taxon>Spiralia</taxon>
        <taxon>Lophotrochozoa</taxon>
        <taxon>Mollusca</taxon>
        <taxon>Gastropoda</taxon>
        <taxon>Patellogastropoda</taxon>
        <taxon>Lottioidea</taxon>
        <taxon>Lottiidae</taxon>
        <taxon>Lottia</taxon>
    </lineage>
</organism>
<dbReference type="AlphaFoldDB" id="V4A3I1"/>
<dbReference type="HOGENOM" id="CLU_1012958_0_0_1"/>
<evidence type="ECO:0000313" key="3">
    <source>
        <dbReference type="Proteomes" id="UP000030746"/>
    </source>
</evidence>
<dbReference type="GeneID" id="20239916"/>